<dbReference type="Pfam" id="PF19054">
    <property type="entry name" value="DUF5753"/>
    <property type="match status" value="1"/>
</dbReference>
<sequence length="283" mass="31069">MAGDVEHHSPQARLLGAELRQLRTEAGFTVRALSAVIGLGPAAVSRYETGIRTPSEEILGRLLTALSIDSRRYDELMALGRRALGAHTAESRSGPRKHLLNIAAFERAADRIVHVAPLVVPGPLQTREYADEVMSIVSGDEREVRVELRMARGAAVLSSGRLEAIIAERVLAEGLGGPAVMRGQIRHLIDVARGGEVRVRLIPRGGQRWTLAHNGSFVLFEFEKAAPIVHLEHYRGPAFLYDQKDVEAYRKALVNMDGTALQPEESVELMEGIAEQWERSHAS</sequence>
<dbReference type="RefSeq" id="WP_345367353.1">
    <property type="nucleotide sequence ID" value="NZ_BAABII010000018.1"/>
</dbReference>
<evidence type="ECO:0000313" key="2">
    <source>
        <dbReference type="EMBL" id="MEY8040409.1"/>
    </source>
</evidence>
<dbReference type="InterPro" id="IPR043917">
    <property type="entry name" value="DUF5753"/>
</dbReference>
<proteinExistence type="predicted"/>
<evidence type="ECO:0000313" key="3">
    <source>
        <dbReference type="Proteomes" id="UP001564626"/>
    </source>
</evidence>
<organism evidence="2 3">
    <name type="scientific">Saccharopolyspora cebuensis</name>
    <dbReference type="NCBI Taxonomy" id="418759"/>
    <lineage>
        <taxon>Bacteria</taxon>
        <taxon>Bacillati</taxon>
        <taxon>Actinomycetota</taxon>
        <taxon>Actinomycetes</taxon>
        <taxon>Pseudonocardiales</taxon>
        <taxon>Pseudonocardiaceae</taxon>
        <taxon>Saccharopolyspora</taxon>
    </lineage>
</organism>
<evidence type="ECO:0000259" key="1">
    <source>
        <dbReference type="PROSITE" id="PS50943"/>
    </source>
</evidence>
<gene>
    <name evidence="2" type="ORF">AB8O55_13465</name>
</gene>
<dbReference type="SUPFAM" id="SSF47413">
    <property type="entry name" value="lambda repressor-like DNA-binding domains"/>
    <property type="match status" value="1"/>
</dbReference>
<name>A0ABV4CI15_9PSEU</name>
<dbReference type="Pfam" id="PF13560">
    <property type="entry name" value="HTH_31"/>
    <property type="match status" value="1"/>
</dbReference>
<protein>
    <submittedName>
        <fullName evidence="2">Helix-turn-helix domain-containing protein</fullName>
    </submittedName>
</protein>
<dbReference type="SMART" id="SM00530">
    <property type="entry name" value="HTH_XRE"/>
    <property type="match status" value="1"/>
</dbReference>
<feature type="domain" description="HTH cro/C1-type" evidence="1">
    <location>
        <begin position="19"/>
        <end position="71"/>
    </location>
</feature>
<dbReference type="EMBL" id="JBGEHV010000021">
    <property type="protein sequence ID" value="MEY8040409.1"/>
    <property type="molecule type" value="Genomic_DNA"/>
</dbReference>
<dbReference type="Gene3D" id="1.10.260.40">
    <property type="entry name" value="lambda repressor-like DNA-binding domains"/>
    <property type="match status" value="1"/>
</dbReference>
<keyword evidence="3" id="KW-1185">Reference proteome</keyword>
<comment type="caution">
    <text evidence="2">The sequence shown here is derived from an EMBL/GenBank/DDBJ whole genome shotgun (WGS) entry which is preliminary data.</text>
</comment>
<dbReference type="InterPro" id="IPR001387">
    <property type="entry name" value="Cro/C1-type_HTH"/>
</dbReference>
<dbReference type="CDD" id="cd00093">
    <property type="entry name" value="HTH_XRE"/>
    <property type="match status" value="1"/>
</dbReference>
<accession>A0ABV4CI15</accession>
<dbReference type="PROSITE" id="PS50943">
    <property type="entry name" value="HTH_CROC1"/>
    <property type="match status" value="1"/>
</dbReference>
<reference evidence="2 3" key="1">
    <citation type="submission" date="2024-08" db="EMBL/GenBank/DDBJ databases">
        <title>Genome mining of Saccharopolyspora cebuensis PGLac3 from Nigerian medicinal plant.</title>
        <authorList>
            <person name="Ezeobiora C.E."/>
            <person name="Igbokwe N.H."/>
            <person name="Amin D.H."/>
            <person name="Mendie U.E."/>
        </authorList>
    </citation>
    <scope>NUCLEOTIDE SEQUENCE [LARGE SCALE GENOMIC DNA]</scope>
    <source>
        <strain evidence="2 3">PGLac3</strain>
    </source>
</reference>
<dbReference type="InterPro" id="IPR010982">
    <property type="entry name" value="Lambda_DNA-bd_dom_sf"/>
</dbReference>
<dbReference type="Proteomes" id="UP001564626">
    <property type="component" value="Unassembled WGS sequence"/>
</dbReference>